<keyword evidence="1" id="KW-0238">DNA-binding</keyword>
<dbReference type="InterPro" id="IPR000551">
    <property type="entry name" value="MerR-type_HTH_dom"/>
</dbReference>
<feature type="domain" description="HTH merR-type" evidence="2">
    <location>
        <begin position="1"/>
        <end position="68"/>
    </location>
</feature>
<name>A0ABV6RBV2_9MICO</name>
<dbReference type="SUPFAM" id="SSF46955">
    <property type="entry name" value="Putative DNA-binding domain"/>
    <property type="match status" value="1"/>
</dbReference>
<evidence type="ECO:0000256" key="1">
    <source>
        <dbReference type="ARBA" id="ARBA00023125"/>
    </source>
</evidence>
<proteinExistence type="predicted"/>
<dbReference type="InterPro" id="IPR047057">
    <property type="entry name" value="MerR_fam"/>
</dbReference>
<keyword evidence="4" id="KW-1185">Reference proteome</keyword>
<dbReference type="PROSITE" id="PS50937">
    <property type="entry name" value="HTH_MERR_2"/>
    <property type="match status" value="1"/>
</dbReference>
<dbReference type="RefSeq" id="WP_376979762.1">
    <property type="nucleotide sequence ID" value="NZ_JBHLSV010000007.1"/>
</dbReference>
<dbReference type="PANTHER" id="PTHR30204:SF93">
    <property type="entry name" value="HTH MERR-TYPE DOMAIN-CONTAINING PROTEIN"/>
    <property type="match status" value="1"/>
</dbReference>
<evidence type="ECO:0000313" key="4">
    <source>
        <dbReference type="Proteomes" id="UP001589793"/>
    </source>
</evidence>
<dbReference type="PROSITE" id="PS00552">
    <property type="entry name" value="HTH_MERR_1"/>
    <property type="match status" value="1"/>
</dbReference>
<dbReference type="InterPro" id="IPR009061">
    <property type="entry name" value="DNA-bd_dom_put_sf"/>
</dbReference>
<reference evidence="3 4" key="1">
    <citation type="submission" date="2024-09" db="EMBL/GenBank/DDBJ databases">
        <authorList>
            <person name="Sun Q."/>
            <person name="Mori K."/>
        </authorList>
    </citation>
    <scope>NUCLEOTIDE SEQUENCE [LARGE SCALE GENOMIC DNA]</scope>
    <source>
        <strain evidence="3 4">CICC 10874</strain>
    </source>
</reference>
<gene>
    <name evidence="3" type="ORF">ACFFF6_07805</name>
</gene>
<organism evidence="3 4">
    <name type="scientific">Brachybacterium hainanense</name>
    <dbReference type="NCBI Taxonomy" id="1541174"/>
    <lineage>
        <taxon>Bacteria</taxon>
        <taxon>Bacillati</taxon>
        <taxon>Actinomycetota</taxon>
        <taxon>Actinomycetes</taxon>
        <taxon>Micrococcales</taxon>
        <taxon>Dermabacteraceae</taxon>
        <taxon>Brachybacterium</taxon>
    </lineage>
</organism>
<sequence>MQISELAGITGVSARALRHYEDRGLLVPARTSGGYRDYSTADATRAMQITAMISAGLNTATIGRYLDCARTDGGRVRLELCPDLRAELDSIADRLAARQSELRRTRRRLAELATEQGP</sequence>
<dbReference type="Pfam" id="PF13411">
    <property type="entry name" value="MerR_1"/>
    <property type="match status" value="1"/>
</dbReference>
<evidence type="ECO:0000313" key="3">
    <source>
        <dbReference type="EMBL" id="MFC0673857.1"/>
    </source>
</evidence>
<dbReference type="Gene3D" id="1.10.1660.10">
    <property type="match status" value="1"/>
</dbReference>
<accession>A0ABV6RBV2</accession>
<comment type="caution">
    <text evidence="3">The sequence shown here is derived from an EMBL/GenBank/DDBJ whole genome shotgun (WGS) entry which is preliminary data.</text>
</comment>
<dbReference type="PANTHER" id="PTHR30204">
    <property type="entry name" value="REDOX-CYCLING DRUG-SENSING TRANSCRIPTIONAL ACTIVATOR SOXR"/>
    <property type="match status" value="1"/>
</dbReference>
<evidence type="ECO:0000259" key="2">
    <source>
        <dbReference type="PROSITE" id="PS50937"/>
    </source>
</evidence>
<dbReference type="SMART" id="SM00422">
    <property type="entry name" value="HTH_MERR"/>
    <property type="match status" value="1"/>
</dbReference>
<dbReference type="PRINTS" id="PR00040">
    <property type="entry name" value="HTHMERR"/>
</dbReference>
<dbReference type="EMBL" id="JBHLSV010000007">
    <property type="protein sequence ID" value="MFC0673857.1"/>
    <property type="molecule type" value="Genomic_DNA"/>
</dbReference>
<protein>
    <submittedName>
        <fullName evidence="3">MerR family transcriptional regulator</fullName>
    </submittedName>
</protein>
<dbReference type="Proteomes" id="UP001589793">
    <property type="component" value="Unassembled WGS sequence"/>
</dbReference>